<feature type="domain" description="AMP-dependent synthetase/ligase" evidence="4">
    <location>
        <begin position="29"/>
        <end position="153"/>
    </location>
</feature>
<proteinExistence type="inferred from homology"/>
<dbReference type="InterPro" id="IPR025110">
    <property type="entry name" value="AMP-bd_C"/>
</dbReference>
<dbReference type="Gene3D" id="3.40.50.980">
    <property type="match status" value="2"/>
</dbReference>
<dbReference type="EMBL" id="AZBU02000006">
    <property type="protein sequence ID" value="TKR73802.1"/>
    <property type="molecule type" value="Genomic_DNA"/>
</dbReference>
<accession>A0A4U5MW26</accession>
<evidence type="ECO:0000256" key="3">
    <source>
        <dbReference type="ARBA" id="ARBA00023140"/>
    </source>
</evidence>
<dbReference type="SUPFAM" id="SSF56801">
    <property type="entry name" value="Acetyl-CoA synthetase-like"/>
    <property type="match status" value="1"/>
</dbReference>
<dbReference type="AlphaFoldDB" id="A0A4U5MW26"/>
<reference evidence="6 7" key="1">
    <citation type="journal article" date="2015" name="Genome Biol.">
        <title>Comparative genomics of Steinernema reveals deeply conserved gene regulatory networks.</title>
        <authorList>
            <person name="Dillman A.R."/>
            <person name="Macchietto M."/>
            <person name="Porter C.F."/>
            <person name="Rogers A."/>
            <person name="Williams B."/>
            <person name="Antoshechkin I."/>
            <person name="Lee M.M."/>
            <person name="Goodwin Z."/>
            <person name="Lu X."/>
            <person name="Lewis E.E."/>
            <person name="Goodrich-Blair H."/>
            <person name="Stock S.P."/>
            <person name="Adams B.J."/>
            <person name="Sternberg P.W."/>
            <person name="Mortazavi A."/>
        </authorList>
    </citation>
    <scope>NUCLEOTIDE SEQUENCE [LARGE SCALE GENOMIC DNA]</scope>
    <source>
        <strain evidence="6 7">ALL</strain>
    </source>
</reference>
<dbReference type="Pfam" id="PF00501">
    <property type="entry name" value="AMP-binding"/>
    <property type="match status" value="2"/>
</dbReference>
<evidence type="ECO:0000259" key="4">
    <source>
        <dbReference type="Pfam" id="PF00501"/>
    </source>
</evidence>
<keyword evidence="3" id="KW-0576">Peroxisome</keyword>
<dbReference type="InterPro" id="IPR045851">
    <property type="entry name" value="AMP-bd_C_sf"/>
</dbReference>
<comment type="caution">
    <text evidence="6">The sequence shown here is derived from an EMBL/GenBank/DDBJ whole genome shotgun (WGS) entry which is preliminary data.</text>
</comment>
<dbReference type="InterPro" id="IPR000873">
    <property type="entry name" value="AMP-dep_synth/lig_dom"/>
</dbReference>
<evidence type="ECO:0000256" key="1">
    <source>
        <dbReference type="ARBA" id="ARBA00004275"/>
    </source>
</evidence>
<gene>
    <name evidence="6" type="ORF">L596_021070</name>
</gene>
<dbReference type="STRING" id="34508.A0A4U5MW26"/>
<comment type="similarity">
    <text evidence="2">Belongs to the ATP-dependent AMP-binding enzyme family.</text>
</comment>
<evidence type="ECO:0000313" key="7">
    <source>
        <dbReference type="Proteomes" id="UP000298663"/>
    </source>
</evidence>
<organism evidence="6 7">
    <name type="scientific">Steinernema carpocapsae</name>
    <name type="common">Entomopathogenic nematode</name>
    <dbReference type="NCBI Taxonomy" id="34508"/>
    <lineage>
        <taxon>Eukaryota</taxon>
        <taxon>Metazoa</taxon>
        <taxon>Ecdysozoa</taxon>
        <taxon>Nematoda</taxon>
        <taxon>Chromadorea</taxon>
        <taxon>Rhabditida</taxon>
        <taxon>Tylenchina</taxon>
        <taxon>Panagrolaimomorpha</taxon>
        <taxon>Strongyloidoidea</taxon>
        <taxon>Steinernematidae</taxon>
        <taxon>Steinernema</taxon>
    </lineage>
</organism>
<sequence>MPYKSDFPPVPLPTEAFGQTILNALWKHSVEMPEKAAFIDGVNQTKTMDFKTIYIQSLSVSAYLRKIHFGHGDVACLVMPNCFEFVPIFAGIALNGGAMSGASFQFTEFELERQFYDCKCSVVFCTDESMSKVLNVSKKCSFIKKIIVASQETLIDLPFGVAHITEAYDCQPNTHNHQVDMDIKRDILLLPYSRHFNKMITPYIGCDFKDEVHLIIAPLYHMVGFSSAIAALLRGSTSVFFDHFEPHTFLKAVQDYKIKFLQVVPPLMVFISKSSIVDQYDLSSVIMVGTGAAPTGKEICEDVRRRLPNVKHITQGYGMTELTTASHLHTVCEKDEKYGNSGKLCPNLEMMVVDIETKKEVKEGEKGELWIRGPTVMMGYLNRPQATADTIDDDGWLHTGDIGYVDNDGFLYVVDRLKELIKVKGLQVPPAELEDLLLTHPQIADAGVVGIPDDRDGEHPLAFVVTKNENLTEKEVQDFVKERAAKYKQLLGGVVFIRQIPKSPAGKILRRYLKDEALTIQNARNKSAKI</sequence>
<name>A0A4U5MW26_STECR</name>
<feature type="domain" description="AMP-dependent synthetase/ligase" evidence="4">
    <location>
        <begin position="209"/>
        <end position="381"/>
    </location>
</feature>
<dbReference type="PANTHER" id="PTHR24096">
    <property type="entry name" value="LONG-CHAIN-FATTY-ACID--COA LIGASE"/>
    <property type="match status" value="1"/>
</dbReference>
<dbReference type="GO" id="GO:0005777">
    <property type="term" value="C:peroxisome"/>
    <property type="evidence" value="ECO:0007669"/>
    <property type="project" value="UniProtKB-SubCell"/>
</dbReference>
<protein>
    <submittedName>
        <fullName evidence="6">Uncharacterized protein</fullName>
    </submittedName>
</protein>
<feature type="domain" description="AMP-binding enzyme C-terminal" evidence="5">
    <location>
        <begin position="432"/>
        <end position="507"/>
    </location>
</feature>
<dbReference type="CDD" id="cd05911">
    <property type="entry name" value="Firefly_Luc_like"/>
    <property type="match status" value="1"/>
</dbReference>
<dbReference type="FunFam" id="3.30.300.30:FF:000007">
    <property type="entry name" value="4-coumarate--CoA ligase 2"/>
    <property type="match status" value="1"/>
</dbReference>
<dbReference type="Proteomes" id="UP000298663">
    <property type="component" value="Unassembled WGS sequence"/>
</dbReference>
<dbReference type="Pfam" id="PF13193">
    <property type="entry name" value="AMP-binding_C"/>
    <property type="match status" value="1"/>
</dbReference>
<evidence type="ECO:0000259" key="5">
    <source>
        <dbReference type="Pfam" id="PF13193"/>
    </source>
</evidence>
<dbReference type="PANTHER" id="PTHR24096:SF422">
    <property type="entry name" value="BCDNA.GH02901"/>
    <property type="match status" value="1"/>
</dbReference>
<dbReference type="GO" id="GO:0016405">
    <property type="term" value="F:CoA-ligase activity"/>
    <property type="evidence" value="ECO:0007669"/>
    <property type="project" value="TreeGrafter"/>
</dbReference>
<reference evidence="6 7" key="2">
    <citation type="journal article" date="2019" name="G3 (Bethesda)">
        <title>Hybrid Assembly of the Genome of the Entomopathogenic Nematode Steinernema carpocapsae Identifies the X-Chromosome.</title>
        <authorList>
            <person name="Serra L."/>
            <person name="Macchietto M."/>
            <person name="Macias-Munoz A."/>
            <person name="McGill C.J."/>
            <person name="Rodriguez I.M."/>
            <person name="Rodriguez B."/>
            <person name="Murad R."/>
            <person name="Mortazavi A."/>
        </authorList>
    </citation>
    <scope>NUCLEOTIDE SEQUENCE [LARGE SCALE GENOMIC DNA]</scope>
    <source>
        <strain evidence="6 7">ALL</strain>
    </source>
</reference>
<dbReference type="Gene3D" id="3.30.300.30">
    <property type="match status" value="1"/>
</dbReference>
<evidence type="ECO:0000256" key="2">
    <source>
        <dbReference type="ARBA" id="ARBA00006432"/>
    </source>
</evidence>
<comment type="subcellular location">
    <subcellularLocation>
        <location evidence="1">Peroxisome</location>
    </subcellularLocation>
</comment>
<evidence type="ECO:0000313" key="6">
    <source>
        <dbReference type="EMBL" id="TKR73802.1"/>
    </source>
</evidence>
<dbReference type="OrthoDB" id="10253869at2759"/>
<keyword evidence="7" id="KW-1185">Reference proteome</keyword>
<dbReference type="Gene3D" id="2.30.38.10">
    <property type="entry name" value="Luciferase, Domain 3"/>
    <property type="match status" value="1"/>
</dbReference>